<dbReference type="GO" id="GO:0005829">
    <property type="term" value="C:cytosol"/>
    <property type="evidence" value="ECO:0007669"/>
    <property type="project" value="TreeGrafter"/>
</dbReference>
<dbReference type="EMBL" id="BBLG01000002">
    <property type="protein sequence ID" value="GAK75496.1"/>
    <property type="molecule type" value="Genomic_DNA"/>
</dbReference>
<dbReference type="InterPro" id="IPR018016">
    <property type="entry name" value="Nucleoside_phosphorylase_CS"/>
</dbReference>
<sequence>MSTHIEAKKGEIADTVLLPGDPMRAKWIAETFLDNAICYNDVRGMLGYTGNYKGKPVSVQGTGMGIPSALIYCHELINDYGVKNLIRVGSAGSYQKDVAIRDIVIAMAASTTSGINNSRFKNADYTPTANFDLFLKACLYARENNIDIKAGNILSTDEFYEDDFENYKQWADYGVLCVEMETAGLYTIAAKHNVKALSILTISDSLVTGEHTTSEERETTFQKMIEIALATL</sequence>
<name>A0A081D9A0_NONUL</name>
<organism evidence="8 9">
    <name type="scientific">Nonlabens ulvanivorans</name>
    <name type="common">Persicivirga ulvanivorans</name>
    <dbReference type="NCBI Taxonomy" id="906888"/>
    <lineage>
        <taxon>Bacteria</taxon>
        <taxon>Pseudomonadati</taxon>
        <taxon>Bacteroidota</taxon>
        <taxon>Flavobacteriia</taxon>
        <taxon>Flavobacteriales</taxon>
        <taxon>Flavobacteriaceae</taxon>
        <taxon>Nonlabens</taxon>
    </lineage>
</organism>
<reference evidence="8 9" key="1">
    <citation type="journal article" date="2014" name="Genome Announc.">
        <title>Draft Genome Sequences of Marine Flavobacterium Nonlabens Strains NR17, NR24, NR27, NR32, NR33, and Ara13.</title>
        <authorList>
            <person name="Nakanishi M."/>
            <person name="Meirelles P."/>
            <person name="Suzuki R."/>
            <person name="Takatani N."/>
            <person name="Mino S."/>
            <person name="Suda W."/>
            <person name="Oshima K."/>
            <person name="Hattori M."/>
            <person name="Ohkuma M."/>
            <person name="Hosokawa M."/>
            <person name="Miyashita K."/>
            <person name="Thompson F.L."/>
            <person name="Niwa A."/>
            <person name="Sawabe T."/>
            <person name="Sawabe T."/>
        </authorList>
    </citation>
    <scope>NUCLEOTIDE SEQUENCE [LARGE SCALE GENOMIC DNA]</scope>
    <source>
        <strain evidence="9">JCM19296</strain>
    </source>
</reference>
<dbReference type="NCBIfam" id="NF004489">
    <property type="entry name" value="PRK05819.1"/>
    <property type="match status" value="1"/>
</dbReference>
<dbReference type="PROSITE" id="PS01232">
    <property type="entry name" value="PNP_UDP_1"/>
    <property type="match status" value="1"/>
</dbReference>
<dbReference type="HAMAP" id="MF_01627">
    <property type="entry name" value="Pur_nucleosid_phosp"/>
    <property type="match status" value="1"/>
</dbReference>
<dbReference type="InterPro" id="IPR004402">
    <property type="entry name" value="DeoD-type"/>
</dbReference>
<gene>
    <name evidence="8" type="ORF">JCM19296_1088</name>
</gene>
<comment type="catalytic activity">
    <reaction evidence="6">
        <text>uridine + phosphate = alpha-D-ribose 1-phosphate + uracil</text>
        <dbReference type="Rhea" id="RHEA:24388"/>
        <dbReference type="ChEBI" id="CHEBI:16704"/>
        <dbReference type="ChEBI" id="CHEBI:17568"/>
        <dbReference type="ChEBI" id="CHEBI:43474"/>
        <dbReference type="ChEBI" id="CHEBI:57720"/>
        <dbReference type="EC" id="2.4.2.3"/>
    </reaction>
</comment>
<proteinExistence type="inferred from homology"/>
<evidence type="ECO:0000313" key="9">
    <source>
        <dbReference type="Proteomes" id="UP000028980"/>
    </source>
</evidence>
<keyword evidence="4 8" id="KW-0328">Glycosyltransferase</keyword>
<dbReference type="NCBIfam" id="TIGR00107">
    <property type="entry name" value="deoD"/>
    <property type="match status" value="1"/>
</dbReference>
<accession>A0A081D9A0</accession>
<dbReference type="Pfam" id="PF01048">
    <property type="entry name" value="PNP_UDP_1"/>
    <property type="match status" value="1"/>
</dbReference>
<dbReference type="GO" id="GO:0004850">
    <property type="term" value="F:uridine phosphorylase activity"/>
    <property type="evidence" value="ECO:0007669"/>
    <property type="project" value="UniProtKB-EC"/>
</dbReference>
<feature type="domain" description="Nucleoside phosphorylase" evidence="7">
    <location>
        <begin position="16"/>
        <end position="226"/>
    </location>
</feature>
<dbReference type="Gene3D" id="3.40.50.1580">
    <property type="entry name" value="Nucleoside phosphorylase domain"/>
    <property type="match status" value="1"/>
</dbReference>
<dbReference type="GO" id="GO:0004731">
    <property type="term" value="F:purine-nucleoside phosphorylase activity"/>
    <property type="evidence" value="ECO:0007669"/>
    <property type="project" value="InterPro"/>
</dbReference>
<dbReference type="Proteomes" id="UP000028980">
    <property type="component" value="Unassembled WGS sequence"/>
</dbReference>
<dbReference type="AlphaFoldDB" id="A0A081D9A0"/>
<dbReference type="SUPFAM" id="SSF53167">
    <property type="entry name" value="Purine and uridine phosphorylases"/>
    <property type="match status" value="1"/>
</dbReference>
<dbReference type="CDD" id="cd09006">
    <property type="entry name" value="PNP_EcPNPI-like"/>
    <property type="match status" value="1"/>
</dbReference>
<dbReference type="GO" id="GO:0006152">
    <property type="term" value="P:purine nucleoside catabolic process"/>
    <property type="evidence" value="ECO:0007669"/>
    <property type="project" value="TreeGrafter"/>
</dbReference>
<evidence type="ECO:0000256" key="3">
    <source>
        <dbReference type="ARBA" id="ARBA00021980"/>
    </source>
</evidence>
<evidence type="ECO:0000259" key="7">
    <source>
        <dbReference type="Pfam" id="PF01048"/>
    </source>
</evidence>
<evidence type="ECO:0000313" key="8">
    <source>
        <dbReference type="EMBL" id="GAK75496.1"/>
    </source>
</evidence>
<dbReference type="EC" id="2.4.2.3" evidence="2"/>
<dbReference type="PANTHER" id="PTHR43691">
    <property type="entry name" value="URIDINE PHOSPHORYLASE"/>
    <property type="match status" value="1"/>
</dbReference>
<evidence type="ECO:0000256" key="2">
    <source>
        <dbReference type="ARBA" id="ARBA00011888"/>
    </source>
</evidence>
<evidence type="ECO:0000256" key="4">
    <source>
        <dbReference type="ARBA" id="ARBA00022676"/>
    </source>
</evidence>
<dbReference type="InterPro" id="IPR035994">
    <property type="entry name" value="Nucleoside_phosphorylase_sf"/>
</dbReference>
<dbReference type="PANTHER" id="PTHR43691:SF11">
    <property type="entry name" value="FI09636P-RELATED"/>
    <property type="match status" value="1"/>
</dbReference>
<protein>
    <recommendedName>
        <fullName evidence="3">Uridine phosphorylase</fullName>
        <ecNumber evidence="2">2.4.2.3</ecNumber>
    </recommendedName>
</protein>
<keyword evidence="5 8" id="KW-0808">Transferase</keyword>
<evidence type="ECO:0000256" key="5">
    <source>
        <dbReference type="ARBA" id="ARBA00022679"/>
    </source>
</evidence>
<comment type="caution">
    <text evidence="8">The sequence shown here is derived from an EMBL/GenBank/DDBJ whole genome shotgun (WGS) entry which is preliminary data.</text>
</comment>
<evidence type="ECO:0000256" key="1">
    <source>
        <dbReference type="ARBA" id="ARBA00010456"/>
    </source>
</evidence>
<dbReference type="InterPro" id="IPR000845">
    <property type="entry name" value="Nucleoside_phosphorylase_d"/>
</dbReference>
<comment type="similarity">
    <text evidence="1">Belongs to the PNP/UDP phosphorylase family.</text>
</comment>
<evidence type="ECO:0000256" key="6">
    <source>
        <dbReference type="ARBA" id="ARBA00048447"/>
    </source>
</evidence>